<dbReference type="InterPro" id="IPR036259">
    <property type="entry name" value="MFS_trans_sf"/>
</dbReference>
<dbReference type="GeneID" id="73904576"/>
<dbReference type="AlphaFoldDB" id="A0ABD5NJW9"/>
<reference evidence="2 3" key="1">
    <citation type="journal article" date="2019" name="Int. J. Syst. Evol. Microbiol.">
        <title>The Global Catalogue of Microorganisms (GCM) 10K type strain sequencing project: providing services to taxonomists for standard genome sequencing and annotation.</title>
        <authorList>
            <consortium name="The Broad Institute Genomics Platform"/>
            <consortium name="The Broad Institute Genome Sequencing Center for Infectious Disease"/>
            <person name="Wu L."/>
            <person name="Ma J."/>
        </authorList>
    </citation>
    <scope>NUCLEOTIDE SEQUENCE [LARGE SCALE GENOMIC DNA]</scope>
    <source>
        <strain evidence="2 3">IBRC-M 10256</strain>
    </source>
</reference>
<sequence>MRSERFPQRRRRWLALVGSTGCFLGVSAAASVDPTSATHHVAAFGLAGVGVALAGVSVRQLKRRTHASVSLVLWGFVLAVAMGLAIVRGPAAGNTGQPLSWTTVLWTVALWAGVSTVYLGCREYGSTRPPTSAEDAL</sequence>
<gene>
    <name evidence="2" type="ORF">ACFOUR_02565</name>
</gene>
<protein>
    <recommendedName>
        <fullName evidence="4">DUF998 domain-containing protein</fullName>
    </recommendedName>
</protein>
<evidence type="ECO:0000313" key="3">
    <source>
        <dbReference type="Proteomes" id="UP001595846"/>
    </source>
</evidence>
<name>A0ABD5NJW9_9EURY</name>
<dbReference type="RefSeq" id="WP_256531816.1">
    <property type="nucleotide sequence ID" value="NZ_CP101824.1"/>
</dbReference>
<evidence type="ECO:0008006" key="4">
    <source>
        <dbReference type="Google" id="ProtNLM"/>
    </source>
</evidence>
<feature type="transmembrane region" description="Helical" evidence="1">
    <location>
        <begin position="68"/>
        <end position="87"/>
    </location>
</feature>
<evidence type="ECO:0000313" key="2">
    <source>
        <dbReference type="EMBL" id="MFC3957257.1"/>
    </source>
</evidence>
<organism evidence="2 3">
    <name type="scientific">Halovivax cerinus</name>
    <dbReference type="NCBI Taxonomy" id="1487865"/>
    <lineage>
        <taxon>Archaea</taxon>
        <taxon>Methanobacteriati</taxon>
        <taxon>Methanobacteriota</taxon>
        <taxon>Stenosarchaea group</taxon>
        <taxon>Halobacteria</taxon>
        <taxon>Halobacteriales</taxon>
        <taxon>Natrialbaceae</taxon>
        <taxon>Halovivax</taxon>
    </lineage>
</organism>
<proteinExistence type="predicted"/>
<accession>A0ABD5NJW9</accession>
<keyword evidence="1" id="KW-0472">Membrane</keyword>
<keyword evidence="1" id="KW-1133">Transmembrane helix</keyword>
<keyword evidence="1" id="KW-0812">Transmembrane</keyword>
<dbReference type="SUPFAM" id="SSF103473">
    <property type="entry name" value="MFS general substrate transporter"/>
    <property type="match status" value="1"/>
</dbReference>
<feature type="transmembrane region" description="Helical" evidence="1">
    <location>
        <begin position="39"/>
        <end position="56"/>
    </location>
</feature>
<dbReference type="EMBL" id="JBHSAQ010000001">
    <property type="protein sequence ID" value="MFC3957257.1"/>
    <property type="molecule type" value="Genomic_DNA"/>
</dbReference>
<evidence type="ECO:0000256" key="1">
    <source>
        <dbReference type="SAM" id="Phobius"/>
    </source>
</evidence>
<dbReference type="Proteomes" id="UP001595846">
    <property type="component" value="Unassembled WGS sequence"/>
</dbReference>
<feature type="transmembrane region" description="Helical" evidence="1">
    <location>
        <begin position="99"/>
        <end position="121"/>
    </location>
</feature>
<comment type="caution">
    <text evidence="2">The sequence shown here is derived from an EMBL/GenBank/DDBJ whole genome shotgun (WGS) entry which is preliminary data.</text>
</comment>
<keyword evidence="3" id="KW-1185">Reference proteome</keyword>